<feature type="domain" description="DDT" evidence="4">
    <location>
        <begin position="216"/>
        <end position="278"/>
    </location>
</feature>
<protein>
    <recommendedName>
        <fullName evidence="4">DDT domain-containing protein</fullName>
    </recommendedName>
</protein>
<name>A0A7J7IMM2_9RHOD</name>
<dbReference type="PANTHER" id="PTHR15546">
    <property type="entry name" value="BROMODOMAIN ADJACENT TO ZINC FINGER DOMAIN, 2A"/>
    <property type="match status" value="1"/>
</dbReference>
<reference evidence="5 6" key="1">
    <citation type="journal article" date="2020" name="J. Phycol.">
        <title>Comparative genome analysis reveals Cyanidiococcus gen. nov., a new extremophilic red algal genus sister to Cyanidioschyzon (Cyanidioschyzonaceae, Rhodophyta).</title>
        <authorList>
            <person name="Liu S.-L."/>
            <person name="Chiang Y.-R."/>
            <person name="Yoon H.S."/>
            <person name="Fu H.-Y."/>
        </authorList>
    </citation>
    <scope>NUCLEOTIDE SEQUENCE [LARGE SCALE GENOMIC DNA]</scope>
    <source>
        <strain evidence="5 6">THAL066</strain>
    </source>
</reference>
<evidence type="ECO:0000256" key="1">
    <source>
        <dbReference type="ARBA" id="ARBA00004123"/>
    </source>
</evidence>
<dbReference type="SMART" id="SM00571">
    <property type="entry name" value="DDT"/>
    <property type="match status" value="1"/>
</dbReference>
<dbReference type="Proteomes" id="UP000530660">
    <property type="component" value="Unassembled WGS sequence"/>
</dbReference>
<dbReference type="PANTHER" id="PTHR15546:SF2">
    <property type="entry name" value="DDT DOMAIN-CONTAINING PROTEIN DDB_G0282237"/>
    <property type="match status" value="1"/>
</dbReference>
<dbReference type="InterPro" id="IPR018501">
    <property type="entry name" value="DDT_dom"/>
</dbReference>
<proteinExistence type="predicted"/>
<evidence type="ECO:0000256" key="3">
    <source>
        <dbReference type="SAM" id="MobiDB-lite"/>
    </source>
</evidence>
<accession>A0A7J7IMM2</accession>
<feature type="region of interest" description="Disordered" evidence="3">
    <location>
        <begin position="133"/>
        <end position="209"/>
    </location>
</feature>
<dbReference type="InterPro" id="IPR053271">
    <property type="entry name" value="DDT_domain"/>
</dbReference>
<dbReference type="EMBL" id="VWRR01000003">
    <property type="protein sequence ID" value="KAF6004365.1"/>
    <property type="molecule type" value="Genomic_DNA"/>
</dbReference>
<feature type="compositionally biased region" description="Basic and acidic residues" evidence="3">
    <location>
        <begin position="196"/>
        <end position="208"/>
    </location>
</feature>
<dbReference type="GO" id="GO:0005634">
    <property type="term" value="C:nucleus"/>
    <property type="evidence" value="ECO:0007669"/>
    <property type="project" value="UniProtKB-SubCell"/>
</dbReference>
<comment type="caution">
    <text evidence="5">The sequence shown here is derived from an EMBL/GenBank/DDBJ whole genome shotgun (WGS) entry which is preliminary data.</text>
</comment>
<organism evidence="5 6">
    <name type="scientific">Cyanidiococcus yangmingshanensis</name>
    <dbReference type="NCBI Taxonomy" id="2690220"/>
    <lineage>
        <taxon>Eukaryota</taxon>
        <taxon>Rhodophyta</taxon>
        <taxon>Bangiophyceae</taxon>
        <taxon>Cyanidiales</taxon>
        <taxon>Cyanidiaceae</taxon>
        <taxon>Cyanidiococcus</taxon>
    </lineage>
</organism>
<evidence type="ECO:0000256" key="2">
    <source>
        <dbReference type="ARBA" id="ARBA00023242"/>
    </source>
</evidence>
<dbReference type="Pfam" id="PF02791">
    <property type="entry name" value="DDT"/>
    <property type="match status" value="1"/>
</dbReference>
<comment type="subcellular location">
    <subcellularLocation>
        <location evidence="1">Nucleus</location>
    </subcellularLocation>
</comment>
<evidence type="ECO:0000313" key="6">
    <source>
        <dbReference type="Proteomes" id="UP000530660"/>
    </source>
</evidence>
<keyword evidence="2" id="KW-0539">Nucleus</keyword>
<dbReference type="PROSITE" id="PS50827">
    <property type="entry name" value="DDT"/>
    <property type="match status" value="1"/>
</dbReference>
<dbReference type="OrthoDB" id="332390at2759"/>
<gene>
    <name evidence="5" type="ORF">F1559_000895</name>
</gene>
<dbReference type="AlphaFoldDB" id="A0A7J7IMM2"/>
<keyword evidence="6" id="KW-1185">Reference proteome</keyword>
<evidence type="ECO:0000313" key="5">
    <source>
        <dbReference type="EMBL" id="KAF6004365.1"/>
    </source>
</evidence>
<sequence length="377" mass="42165">MSSLTPSQESFQKSYVPGEVYVDGGGEQARVRRVLISHADGSDPEPLQWSPELARAVLEKKFEFARLRYELEDGRILPAPLAVLNRKAPPVSKTLLKQKIREVSTREPWHRAPLIIQNPRLVQLYNLPETLPTPEMQRAKAEYEERKKRLEEPDEVAANASDGAEKSKTEAQETTAESSRKRSGKPSQPELLDDQLVDHTADPPRPEPESYFMVDRVSFGDVLMVWNFLNQFGKQVLLLSSFSLDDFEGALAYPPGHSPLMDAVFDALLRLLLTVGNDPACSRDLRDFMASSSKSGTLGMLRRTLSPSTWPNVLVDMVRNMKLPPRVRRLFAEYRQRLSGELLGTGAEATAACREGCCGDDGAGAIQWSDKLFARIQ</sequence>
<feature type="compositionally biased region" description="Basic and acidic residues" evidence="3">
    <location>
        <begin position="137"/>
        <end position="151"/>
    </location>
</feature>
<evidence type="ECO:0000259" key="4">
    <source>
        <dbReference type="PROSITE" id="PS50827"/>
    </source>
</evidence>